<proteinExistence type="predicted"/>
<reference evidence="2" key="1">
    <citation type="submission" date="2021-03" db="EMBL/GenBank/DDBJ databases">
        <title>novel species isolated from a fishpond in China.</title>
        <authorList>
            <person name="Lu H."/>
            <person name="Cai Z."/>
        </authorList>
    </citation>
    <scope>NUCLEOTIDE SEQUENCE</scope>
    <source>
        <strain evidence="2">JCM 30855</strain>
    </source>
</reference>
<comment type="caution">
    <text evidence="2">The sequence shown here is derived from an EMBL/GenBank/DDBJ whole genome shotgun (WGS) entry which is preliminary data.</text>
</comment>
<keyword evidence="1" id="KW-0472">Membrane</keyword>
<sequence length="82" mass="9313">MGIAFWIKRFFVVLFGAFVVIGGVQMLKNHDFDYAITQAAIWAPLTAAVFTLSRFVQARRGQHCALCKDTPEMRDADIHEPR</sequence>
<organism evidence="2 3">
    <name type="scientific">Bowmanella dokdonensis</name>
    <dbReference type="NCBI Taxonomy" id="751969"/>
    <lineage>
        <taxon>Bacteria</taxon>
        <taxon>Pseudomonadati</taxon>
        <taxon>Pseudomonadota</taxon>
        <taxon>Gammaproteobacteria</taxon>
        <taxon>Alteromonadales</taxon>
        <taxon>Alteromonadaceae</taxon>
        <taxon>Bowmanella</taxon>
    </lineage>
</organism>
<evidence type="ECO:0000313" key="3">
    <source>
        <dbReference type="Proteomes" id="UP000664654"/>
    </source>
</evidence>
<dbReference type="RefSeq" id="WP_206572103.1">
    <property type="nucleotide sequence ID" value="NZ_JAFKCV010000001.1"/>
</dbReference>
<keyword evidence="1" id="KW-1133">Transmembrane helix</keyword>
<accession>A0A939DJW9</accession>
<keyword evidence="3" id="KW-1185">Reference proteome</keyword>
<gene>
    <name evidence="2" type="ORF">J0A66_02075</name>
</gene>
<evidence type="ECO:0000313" key="2">
    <source>
        <dbReference type="EMBL" id="MBN7824002.1"/>
    </source>
</evidence>
<keyword evidence="1" id="KW-0812">Transmembrane</keyword>
<dbReference type="AlphaFoldDB" id="A0A939DJW9"/>
<evidence type="ECO:0000256" key="1">
    <source>
        <dbReference type="SAM" id="Phobius"/>
    </source>
</evidence>
<feature type="transmembrane region" description="Helical" evidence="1">
    <location>
        <begin position="36"/>
        <end position="56"/>
    </location>
</feature>
<dbReference type="EMBL" id="JAFKCV010000001">
    <property type="protein sequence ID" value="MBN7824002.1"/>
    <property type="molecule type" value="Genomic_DNA"/>
</dbReference>
<name>A0A939DJW9_9ALTE</name>
<protein>
    <submittedName>
        <fullName evidence="2">Uncharacterized protein</fullName>
    </submittedName>
</protein>
<dbReference type="Proteomes" id="UP000664654">
    <property type="component" value="Unassembled WGS sequence"/>
</dbReference>